<feature type="domain" description="Metallo-beta-lactamase" evidence="1">
    <location>
        <begin position="54"/>
        <end position="228"/>
    </location>
</feature>
<protein>
    <submittedName>
        <fullName evidence="2">MBL fold metallo-hydrolase</fullName>
    </submittedName>
</protein>
<evidence type="ECO:0000259" key="1">
    <source>
        <dbReference type="SMART" id="SM00849"/>
    </source>
</evidence>
<keyword evidence="2" id="KW-0378">Hydrolase</keyword>
<dbReference type="RefSeq" id="WP_176635515.1">
    <property type="nucleotide sequence ID" value="NZ_JAAMFM010000020.1"/>
</dbReference>
<dbReference type="EMBL" id="JAAMFM010000020">
    <property type="protein sequence ID" value="NVM95791.1"/>
    <property type="molecule type" value="Genomic_DNA"/>
</dbReference>
<dbReference type="InterPro" id="IPR001279">
    <property type="entry name" value="Metallo-B-lactamas"/>
</dbReference>
<reference evidence="2 3" key="1">
    <citation type="submission" date="2020-02" db="EMBL/GenBank/DDBJ databases">
        <title>Genome sequence of strain AETb3-4.</title>
        <authorList>
            <person name="Gao J."/>
            <person name="Zhang X."/>
        </authorList>
    </citation>
    <scope>NUCLEOTIDE SEQUENCE [LARGE SCALE GENOMIC DNA]</scope>
    <source>
        <strain evidence="2 3">AETb3-4</strain>
    </source>
</reference>
<dbReference type="Gene3D" id="3.60.15.10">
    <property type="entry name" value="Ribonuclease Z/Hydroxyacylglutathione hydrolase-like"/>
    <property type="match status" value="1"/>
</dbReference>
<dbReference type="SUPFAM" id="SSF56281">
    <property type="entry name" value="Metallo-hydrolase/oxidoreductase"/>
    <property type="match status" value="1"/>
</dbReference>
<proteinExistence type="predicted"/>
<sequence>MDFLAGAPVPANLDVRWIHGSRRGGAGAGPLIQVHRHDEHSYVLRQSKGTSFEAPFLYLLFGNSRALLLDTGATADPALFPLRTTVDSIMAEWLAAHPACGGGRCGLVVAHTHGHGDHIAGDGQFAGRPDTEMVGPGLAAVRAFWGFTDDAGPAALDLGGRVVEAIHTPGHQKAAITIHDPWTGWLLTGDTVCRGRLYVEDMAAFTESLDRMWALARDRQATGVLGSHIEMTTFPGRDYPAGTLYQPDEPPLQMTVGQLGEVRDAARAVAERPGAHVFDEFIIFNGPCEAAFRRQHLRRLANRLRGRR</sequence>
<dbReference type="SMART" id="SM00849">
    <property type="entry name" value="Lactamase_B"/>
    <property type="match status" value="1"/>
</dbReference>
<comment type="caution">
    <text evidence="2">The sequence shown here is derived from an EMBL/GenBank/DDBJ whole genome shotgun (WGS) entry which is preliminary data.</text>
</comment>
<dbReference type="InterPro" id="IPR036866">
    <property type="entry name" value="RibonucZ/Hydroxyglut_hydro"/>
</dbReference>
<keyword evidence="3" id="KW-1185">Reference proteome</keyword>
<evidence type="ECO:0000313" key="2">
    <source>
        <dbReference type="EMBL" id="NVM95791.1"/>
    </source>
</evidence>
<organism evidence="2 3">
    <name type="scientific">Arthrobacter wenxiniae</name>
    <dbReference type="NCBI Taxonomy" id="2713570"/>
    <lineage>
        <taxon>Bacteria</taxon>
        <taxon>Bacillati</taxon>
        <taxon>Actinomycetota</taxon>
        <taxon>Actinomycetes</taxon>
        <taxon>Micrococcales</taxon>
        <taxon>Micrococcaceae</taxon>
        <taxon>Arthrobacter</taxon>
    </lineage>
</organism>
<evidence type="ECO:0000313" key="3">
    <source>
        <dbReference type="Proteomes" id="UP000543556"/>
    </source>
</evidence>
<accession>A0A7Y7IJ42</accession>
<gene>
    <name evidence="2" type="ORF">G6034_12885</name>
</gene>
<dbReference type="Pfam" id="PF00753">
    <property type="entry name" value="Lactamase_B"/>
    <property type="match status" value="1"/>
</dbReference>
<dbReference type="GO" id="GO:0016787">
    <property type="term" value="F:hydrolase activity"/>
    <property type="evidence" value="ECO:0007669"/>
    <property type="project" value="UniProtKB-KW"/>
</dbReference>
<dbReference type="AlphaFoldDB" id="A0A7Y7IJ42"/>
<dbReference type="Proteomes" id="UP000543556">
    <property type="component" value="Unassembled WGS sequence"/>
</dbReference>
<name>A0A7Y7IJ42_9MICC</name>